<name>A0ACC6P181_9BURK</name>
<evidence type="ECO:0000313" key="1">
    <source>
        <dbReference type="EMBL" id="MEJ7137936.1"/>
    </source>
</evidence>
<gene>
    <name evidence="1" type="ORF">RV045_05740</name>
</gene>
<dbReference type="Proteomes" id="UP001364695">
    <property type="component" value="Unassembled WGS sequence"/>
</dbReference>
<proteinExistence type="predicted"/>
<evidence type="ECO:0000313" key="2">
    <source>
        <dbReference type="Proteomes" id="UP001364695"/>
    </source>
</evidence>
<keyword evidence="2" id="KW-1185">Reference proteome</keyword>
<reference evidence="1" key="1">
    <citation type="submission" date="2023-10" db="EMBL/GenBank/DDBJ databases">
        <title>Amphibacter perezi, gen. nov., sp. nov. a novel taxa of the family Comamonadaceae, class Betaproteobacteria isolated from the skin microbiota of Pelophylax perezi from different populations.</title>
        <authorList>
            <person name="Costa S."/>
            <person name="Proenca D.N."/>
            <person name="Lopes I."/>
            <person name="Morais P.V."/>
        </authorList>
    </citation>
    <scope>NUCLEOTIDE SEQUENCE</scope>
    <source>
        <strain evidence="1">SL12-8</strain>
    </source>
</reference>
<organism evidence="1 2">
    <name type="scientific">Amphibiibacter pelophylacis</name>
    <dbReference type="NCBI Taxonomy" id="1799477"/>
    <lineage>
        <taxon>Bacteria</taxon>
        <taxon>Pseudomonadati</taxon>
        <taxon>Pseudomonadota</taxon>
        <taxon>Betaproteobacteria</taxon>
        <taxon>Burkholderiales</taxon>
        <taxon>Sphaerotilaceae</taxon>
        <taxon>Amphibiibacter</taxon>
    </lineage>
</organism>
<dbReference type="EMBL" id="JAWDIE010000007">
    <property type="protein sequence ID" value="MEJ7137936.1"/>
    <property type="molecule type" value="Genomic_DNA"/>
</dbReference>
<sequence>MVFRIAVVLVATFVALGVFAPGTLSTGVNAALAFSLDRFGWFYLLTMLGFLAFAGFLAFSRYGNIRLGGEDAEPDYSTLSWFAMLFAAGMGIGLVFYGAAEPVSHYAAPPAGLDAQTTMAAREAMRYTFFHWGLHPWAAYAIVALALAYTQFNLKRPALISSALIPLLGEKRIASGWGQAIDILAIVCTAFGVATSLGLGAAQIATGLKSVWGVDNGSTTQLIIIVVATLAFLVSAMTGVAKGIQWLSNINLALAALVAAILLIVGPTFFILETFTTTLGGYLNNLIAQSLRLTPFSGNSWAKDWTVFYWAWWITWSPFVGLFIANISRGRTLREFVIGVMLVPTLVSFAWFSIFGGTALSQILAGNTGLIAAVQADMSSALFSLFASLPAAGVLSVMAVILLLVFFVTSADSATFVLAQLSSRGVGAPPNSHKLVWGLLIAAVAAVLLMSGGLKALQTMVIVTALPFAVLMIGLCVSLLRSLRADLRATTLREQRRRAKVDELLTR</sequence>
<protein>
    <submittedName>
        <fullName evidence="1">BCCT family transporter</fullName>
    </submittedName>
</protein>
<accession>A0ACC6P181</accession>
<comment type="caution">
    <text evidence="1">The sequence shown here is derived from an EMBL/GenBank/DDBJ whole genome shotgun (WGS) entry which is preliminary data.</text>
</comment>